<dbReference type="Gene3D" id="3.30.70.1290">
    <property type="entry name" value="Transposase IS200-like"/>
    <property type="match status" value="1"/>
</dbReference>
<comment type="caution">
    <text evidence="2">The sequence shown here is derived from an EMBL/GenBank/DDBJ whole genome shotgun (WGS) entry which is preliminary data.</text>
</comment>
<dbReference type="GO" id="GO:0006313">
    <property type="term" value="P:DNA transposition"/>
    <property type="evidence" value="ECO:0007669"/>
    <property type="project" value="InterPro"/>
</dbReference>
<dbReference type="EMBL" id="PFNG01000274">
    <property type="protein sequence ID" value="PIZ34530.1"/>
    <property type="molecule type" value="Genomic_DNA"/>
</dbReference>
<dbReference type="InterPro" id="IPR002686">
    <property type="entry name" value="Transposase_17"/>
</dbReference>
<feature type="domain" description="Transposase IS200-like" evidence="1">
    <location>
        <begin position="13"/>
        <end position="130"/>
    </location>
</feature>
<dbReference type="PANTHER" id="PTHR33360">
    <property type="entry name" value="TRANSPOSASE FOR INSERTION SEQUENCE ELEMENT IS200"/>
    <property type="match status" value="1"/>
</dbReference>
<dbReference type="Proteomes" id="UP000230956">
    <property type="component" value="Unassembled WGS sequence"/>
</dbReference>
<dbReference type="SMART" id="SM01321">
    <property type="entry name" value="Y1_Tnp"/>
    <property type="match status" value="1"/>
</dbReference>
<sequence length="133" mass="15638">MNNNRWTTSNKAVYNLGYHIIWCPKYRRKVLVDDVEARLKELLHEKAAEIGVAIETLEVLPEHVHLFVKATPTKAPHYIVQQLKGYTSRTLRQEFKSLRSRLPTLWTRSYYVESVGHISEASIKKYIEEQKNK</sequence>
<protein>
    <submittedName>
        <fullName evidence="2">IS200/IS605 family transposase</fullName>
    </submittedName>
</protein>
<dbReference type="PANTHER" id="PTHR33360:SF2">
    <property type="entry name" value="TRANSPOSASE FOR INSERTION SEQUENCE ELEMENT IS200"/>
    <property type="match status" value="1"/>
</dbReference>
<gene>
    <name evidence="2" type="ORF">COY37_11710</name>
</gene>
<reference evidence="3" key="1">
    <citation type="submission" date="2017-09" db="EMBL/GenBank/DDBJ databases">
        <title>Depth-based differentiation of microbial function through sediment-hosted aquifers and enrichment of novel symbionts in the deep terrestrial subsurface.</title>
        <authorList>
            <person name="Probst A.J."/>
            <person name="Ladd B."/>
            <person name="Jarett J.K."/>
            <person name="Geller-Mcgrath D.E."/>
            <person name="Sieber C.M.K."/>
            <person name="Emerson J.B."/>
            <person name="Anantharaman K."/>
            <person name="Thomas B.C."/>
            <person name="Malmstrom R."/>
            <person name="Stieglmeier M."/>
            <person name="Klingl A."/>
            <person name="Woyke T."/>
            <person name="Ryan C.M."/>
            <person name="Banfield J.F."/>
        </authorList>
    </citation>
    <scope>NUCLEOTIDE SEQUENCE [LARGE SCALE GENOMIC DNA]</scope>
</reference>
<evidence type="ECO:0000313" key="3">
    <source>
        <dbReference type="Proteomes" id="UP000230956"/>
    </source>
</evidence>
<name>A0A2M7T4P0_9ACTN</name>
<evidence type="ECO:0000313" key="2">
    <source>
        <dbReference type="EMBL" id="PIZ34530.1"/>
    </source>
</evidence>
<dbReference type="NCBIfam" id="NF033573">
    <property type="entry name" value="transpos_IS200"/>
    <property type="match status" value="1"/>
</dbReference>
<evidence type="ECO:0000259" key="1">
    <source>
        <dbReference type="SMART" id="SM01321"/>
    </source>
</evidence>
<dbReference type="InterPro" id="IPR036515">
    <property type="entry name" value="Transposase_17_sf"/>
</dbReference>
<dbReference type="Pfam" id="PF01797">
    <property type="entry name" value="Y1_Tnp"/>
    <property type="match status" value="1"/>
</dbReference>
<dbReference type="AlphaFoldDB" id="A0A2M7T4P0"/>
<dbReference type="GO" id="GO:0004803">
    <property type="term" value="F:transposase activity"/>
    <property type="evidence" value="ECO:0007669"/>
    <property type="project" value="InterPro"/>
</dbReference>
<dbReference type="GO" id="GO:0003677">
    <property type="term" value="F:DNA binding"/>
    <property type="evidence" value="ECO:0007669"/>
    <property type="project" value="InterPro"/>
</dbReference>
<accession>A0A2M7T4P0</accession>
<dbReference type="SUPFAM" id="SSF143422">
    <property type="entry name" value="Transposase IS200-like"/>
    <property type="match status" value="1"/>
</dbReference>
<dbReference type="RefSeq" id="WP_286677861.1">
    <property type="nucleotide sequence ID" value="NZ_MNXI01000041.1"/>
</dbReference>
<organism evidence="2 3">
    <name type="scientific">Candidatus Aquicultor secundus</name>
    <dbReference type="NCBI Taxonomy" id="1973895"/>
    <lineage>
        <taxon>Bacteria</taxon>
        <taxon>Bacillati</taxon>
        <taxon>Actinomycetota</taxon>
        <taxon>Candidatus Aquicultoria</taxon>
        <taxon>Candidatus Aquicultorales</taxon>
        <taxon>Candidatus Aquicultoraceae</taxon>
        <taxon>Candidatus Aquicultor</taxon>
    </lineage>
</organism>
<proteinExistence type="predicted"/>